<proteinExistence type="inferred from homology"/>
<dbReference type="GO" id="GO:0001574">
    <property type="term" value="P:ganglioside biosynthetic process"/>
    <property type="evidence" value="ECO:0007669"/>
    <property type="project" value="TreeGrafter"/>
</dbReference>
<evidence type="ECO:0000313" key="11">
    <source>
        <dbReference type="EMBL" id="EMP41815.1"/>
    </source>
</evidence>
<accession>M7C116</accession>
<evidence type="ECO:0000256" key="5">
    <source>
        <dbReference type="ARBA" id="ARBA00022692"/>
    </source>
</evidence>
<sequence>MFKALQVVFPVEEKSGVLIQALGGRTRFSLSLKLPGDPAGPRFCLRGALGKETAPPPTSPERARIQGIPAPSAAGPRSVAPWMRLVQKSLCLLLVATASLALLYLHIWSPKAYSTVDLRNRPDRAPEPLLGEPLLGPSNKYAHVPFRLKEEILELLPQNSCSCEVVPGRKLPFPKQLFGQLYSLEFTTAFGPAELARIHSTREQEYQSDQHRTQSPADQLLIVRANSPLEYPAQGVEVRPLRTILIPGLSLQAASRKLYEVTLTATLGTFNVAAVVEGVKAQGEGETRLSLSSDQLDNLNRQLQFSLKFPHGSVQFATDGHQASFTIRIRHAPTPKLYNPGSPGEGGAHPSPCSRWRVRQVGGAVREITGFTTTYRQKISVQAGGEEGDCLQIRQGYHHLLEGFPGCVVTDGVVNFFLARTAKVLQVGFDPRLSRVAHLEFFIDGLGVLHVGSCADVVVDHASKIKLPWQKTESEKQYAKFRYPTSADSSVKRSLFYFKNHFKCMTGN</sequence>
<dbReference type="AlphaFoldDB" id="M7C116"/>
<name>M7C116_CHEMY</name>
<keyword evidence="8" id="KW-0333">Golgi apparatus</keyword>
<dbReference type="eggNOG" id="ENOG502QTK7">
    <property type="taxonomic scope" value="Eukaryota"/>
</dbReference>
<evidence type="ECO:0000256" key="1">
    <source>
        <dbReference type="ARBA" id="ARBA00004323"/>
    </source>
</evidence>
<keyword evidence="12" id="KW-1185">Reference proteome</keyword>
<keyword evidence="4 11" id="KW-0808">Transferase</keyword>
<dbReference type="Proteomes" id="UP000031443">
    <property type="component" value="Unassembled WGS sequence"/>
</dbReference>
<keyword evidence="3" id="KW-0328">Glycosyltransferase</keyword>
<dbReference type="GO" id="GO:0000139">
    <property type="term" value="C:Golgi membrane"/>
    <property type="evidence" value="ECO:0007669"/>
    <property type="project" value="UniProtKB-SubCell"/>
</dbReference>
<organism evidence="11 12">
    <name type="scientific">Chelonia mydas</name>
    <name type="common">Green sea-turtle</name>
    <name type="synonym">Chelonia agassizi</name>
    <dbReference type="NCBI Taxonomy" id="8469"/>
    <lineage>
        <taxon>Eukaryota</taxon>
        <taxon>Metazoa</taxon>
        <taxon>Chordata</taxon>
        <taxon>Craniata</taxon>
        <taxon>Vertebrata</taxon>
        <taxon>Euteleostomi</taxon>
        <taxon>Archelosauria</taxon>
        <taxon>Testudinata</taxon>
        <taxon>Testudines</taxon>
        <taxon>Cryptodira</taxon>
        <taxon>Durocryptodira</taxon>
        <taxon>Americhelydia</taxon>
        <taxon>Chelonioidea</taxon>
        <taxon>Cheloniidae</taxon>
        <taxon>Chelonia</taxon>
    </lineage>
</organism>
<gene>
    <name evidence="11" type="ORF">UY3_00929</name>
</gene>
<evidence type="ECO:0000256" key="2">
    <source>
        <dbReference type="ARBA" id="ARBA00006739"/>
    </source>
</evidence>
<dbReference type="PANTHER" id="PTHR15046">
    <property type="entry name" value="GLYCO_TRANS_2-LIKE DOMAIN-CONTAINING PROTEIN"/>
    <property type="match status" value="1"/>
</dbReference>
<evidence type="ECO:0000256" key="9">
    <source>
        <dbReference type="ARBA" id="ARBA00023136"/>
    </source>
</evidence>
<dbReference type="InterPro" id="IPR011143">
    <property type="entry name" value="GM2_synthase"/>
</dbReference>
<reference evidence="12" key="1">
    <citation type="journal article" date="2013" name="Nat. Genet.">
        <title>The draft genomes of soft-shell turtle and green sea turtle yield insights into the development and evolution of the turtle-specific body plan.</title>
        <authorList>
            <person name="Wang Z."/>
            <person name="Pascual-Anaya J."/>
            <person name="Zadissa A."/>
            <person name="Li W."/>
            <person name="Niimura Y."/>
            <person name="Huang Z."/>
            <person name="Li C."/>
            <person name="White S."/>
            <person name="Xiong Z."/>
            <person name="Fang D."/>
            <person name="Wang B."/>
            <person name="Ming Y."/>
            <person name="Chen Y."/>
            <person name="Zheng Y."/>
            <person name="Kuraku S."/>
            <person name="Pignatelli M."/>
            <person name="Herrero J."/>
            <person name="Beal K."/>
            <person name="Nozawa M."/>
            <person name="Li Q."/>
            <person name="Wang J."/>
            <person name="Zhang H."/>
            <person name="Yu L."/>
            <person name="Shigenobu S."/>
            <person name="Wang J."/>
            <person name="Liu J."/>
            <person name="Flicek P."/>
            <person name="Searle S."/>
            <person name="Wang J."/>
            <person name="Kuratani S."/>
            <person name="Yin Y."/>
            <person name="Aken B."/>
            <person name="Zhang G."/>
            <person name="Irie N."/>
        </authorList>
    </citation>
    <scope>NUCLEOTIDE SEQUENCE [LARGE SCALE GENOMIC DNA]</scope>
</reference>
<protein>
    <submittedName>
        <fullName evidence="11">Beta-1,4 N-acetylgalactosaminyltransferase 1</fullName>
    </submittedName>
</protein>
<evidence type="ECO:0000256" key="8">
    <source>
        <dbReference type="ARBA" id="ARBA00023034"/>
    </source>
</evidence>
<keyword evidence="9" id="KW-0472">Membrane</keyword>
<evidence type="ECO:0000256" key="6">
    <source>
        <dbReference type="ARBA" id="ARBA00022968"/>
    </source>
</evidence>
<evidence type="ECO:0000256" key="10">
    <source>
        <dbReference type="ARBA" id="ARBA00023157"/>
    </source>
</evidence>
<dbReference type="PIRSF" id="PIRSF000474">
    <property type="entry name" value="GM2_GD2_synthase"/>
    <property type="match status" value="1"/>
</dbReference>
<dbReference type="PANTHER" id="PTHR15046:SF1">
    <property type="entry name" value="BETA-1,4 N-ACETYLGALACTOSAMINYLTRANSFERASE 1"/>
    <property type="match status" value="1"/>
</dbReference>
<evidence type="ECO:0000256" key="4">
    <source>
        <dbReference type="ARBA" id="ARBA00022679"/>
    </source>
</evidence>
<evidence type="ECO:0000256" key="7">
    <source>
        <dbReference type="ARBA" id="ARBA00022989"/>
    </source>
</evidence>
<comment type="similarity">
    <text evidence="2">Belongs to the glycosyltransferase 2 family.</text>
</comment>
<dbReference type="STRING" id="8469.M7C116"/>
<keyword evidence="10" id="KW-1015">Disulfide bond</keyword>
<dbReference type="EMBL" id="KB482410">
    <property type="protein sequence ID" value="EMP41815.1"/>
    <property type="molecule type" value="Genomic_DNA"/>
</dbReference>
<keyword evidence="6" id="KW-0735">Signal-anchor</keyword>
<evidence type="ECO:0000256" key="3">
    <source>
        <dbReference type="ARBA" id="ARBA00022676"/>
    </source>
</evidence>
<keyword evidence="7" id="KW-1133">Transmembrane helix</keyword>
<comment type="subcellular location">
    <subcellularLocation>
        <location evidence="1">Golgi apparatus membrane</location>
        <topology evidence="1">Single-pass type II membrane protein</topology>
    </subcellularLocation>
</comment>
<keyword evidence="5" id="KW-0812">Transmembrane</keyword>
<dbReference type="GO" id="GO:0008376">
    <property type="term" value="F:acetylgalactosaminyltransferase activity"/>
    <property type="evidence" value="ECO:0007669"/>
    <property type="project" value="TreeGrafter"/>
</dbReference>
<evidence type="ECO:0000313" key="12">
    <source>
        <dbReference type="Proteomes" id="UP000031443"/>
    </source>
</evidence>